<feature type="transmembrane region" description="Helical" evidence="1">
    <location>
        <begin position="152"/>
        <end position="172"/>
    </location>
</feature>
<protein>
    <submittedName>
        <fullName evidence="2">Uncharacterized protein</fullName>
    </submittedName>
</protein>
<evidence type="ECO:0000313" key="2">
    <source>
        <dbReference type="EMBL" id="ORD98763.1"/>
    </source>
</evidence>
<keyword evidence="1" id="KW-0472">Membrane</keyword>
<evidence type="ECO:0000313" key="3">
    <source>
        <dbReference type="Proteomes" id="UP000192501"/>
    </source>
</evidence>
<sequence>MNIVIEPFTILLSVFAISMNIFLFGYFIHKRIALTSHQIKLQIYTLIFFILYLSYFISLLIKSYNQQVWEYDLSEYFKSSKKLQILTESFLKGLVILIFNLFVLELSELDTFFINESKITKIVTIGYFLLRMYPIGVIITKVKSDYELAITFYESFAIAESGILLLGFIFLLNRFLHVDSELIENNIIDRFAVQKLINKLKMICKIILFGLIGDIVYRIILIFLASKDKTNNLLLLKDFTLFLRISSFESIIIGSQLACFLPLTNSKNVLTMIRDALNEKKDLLKDLFEYSTTRMEDSTYDDTKTENN</sequence>
<feature type="transmembrane region" description="Helical" evidence="1">
    <location>
        <begin position="245"/>
        <end position="264"/>
    </location>
</feature>
<gene>
    <name evidence="2" type="ORF">A0H76_1952</name>
</gene>
<name>A0A1X0QG96_9MICR</name>
<proteinExistence type="predicted"/>
<feature type="transmembrane region" description="Helical" evidence="1">
    <location>
        <begin position="206"/>
        <end position="225"/>
    </location>
</feature>
<reference evidence="2 3" key="1">
    <citation type="journal article" date="2017" name="Environ. Microbiol.">
        <title>Decay of the glycolytic pathway and adaptation to intranuclear parasitism within Enterocytozoonidae microsporidia.</title>
        <authorList>
            <person name="Wiredu Boakye D."/>
            <person name="Jaroenlak P."/>
            <person name="Prachumwat A."/>
            <person name="Williams T.A."/>
            <person name="Bateman K.S."/>
            <person name="Itsathitphaisarn O."/>
            <person name="Sritunyalucksana K."/>
            <person name="Paszkiewicz K.H."/>
            <person name="Moore K.A."/>
            <person name="Stentiford G.D."/>
            <person name="Williams B.A."/>
        </authorList>
    </citation>
    <scope>NUCLEOTIDE SEQUENCE [LARGE SCALE GENOMIC DNA]</scope>
    <source>
        <strain evidence="3">canceri</strain>
    </source>
</reference>
<dbReference type="VEuPathDB" id="MicrosporidiaDB:HERIO_1299"/>
<keyword evidence="1" id="KW-1133">Transmembrane helix</keyword>
<keyword evidence="1" id="KW-0812">Transmembrane</keyword>
<feature type="transmembrane region" description="Helical" evidence="1">
    <location>
        <begin position="119"/>
        <end position="140"/>
    </location>
</feature>
<dbReference type="Proteomes" id="UP000192501">
    <property type="component" value="Unassembled WGS sequence"/>
</dbReference>
<dbReference type="AlphaFoldDB" id="A0A1X0QG96"/>
<accession>A0A1X0QG96</accession>
<comment type="caution">
    <text evidence="2">The sequence shown here is derived from an EMBL/GenBank/DDBJ whole genome shotgun (WGS) entry which is preliminary data.</text>
</comment>
<dbReference type="EMBL" id="LTAI01000457">
    <property type="protein sequence ID" value="ORD98763.1"/>
    <property type="molecule type" value="Genomic_DNA"/>
</dbReference>
<organism evidence="2 3">
    <name type="scientific">Hepatospora eriocheir</name>
    <dbReference type="NCBI Taxonomy" id="1081669"/>
    <lineage>
        <taxon>Eukaryota</taxon>
        <taxon>Fungi</taxon>
        <taxon>Fungi incertae sedis</taxon>
        <taxon>Microsporidia</taxon>
        <taxon>Hepatosporidae</taxon>
        <taxon>Hepatospora</taxon>
    </lineage>
</organism>
<feature type="transmembrane region" description="Helical" evidence="1">
    <location>
        <begin position="41"/>
        <end position="61"/>
    </location>
</feature>
<feature type="transmembrane region" description="Helical" evidence="1">
    <location>
        <begin position="6"/>
        <end position="29"/>
    </location>
</feature>
<dbReference type="VEuPathDB" id="MicrosporidiaDB:A0H76_1952"/>
<evidence type="ECO:0000256" key="1">
    <source>
        <dbReference type="SAM" id="Phobius"/>
    </source>
</evidence>